<evidence type="ECO:0000256" key="1">
    <source>
        <dbReference type="SAM" id="MobiDB-lite"/>
    </source>
</evidence>
<dbReference type="EMBL" id="JAAXZR010000020">
    <property type="protein sequence ID" value="NLT79742.1"/>
    <property type="molecule type" value="Genomic_DNA"/>
</dbReference>
<name>A0A971CZS5_9BIFI</name>
<evidence type="ECO:0000313" key="4">
    <source>
        <dbReference type="Proteomes" id="UP000767327"/>
    </source>
</evidence>
<dbReference type="AlphaFoldDB" id="A0A971CZS5"/>
<gene>
    <name evidence="3" type="ORF">GXW98_05620</name>
</gene>
<keyword evidence="2" id="KW-1133">Transmembrane helix</keyword>
<feature type="transmembrane region" description="Helical" evidence="2">
    <location>
        <begin position="12"/>
        <end position="35"/>
    </location>
</feature>
<evidence type="ECO:0000256" key="2">
    <source>
        <dbReference type="SAM" id="Phobius"/>
    </source>
</evidence>
<feature type="region of interest" description="Disordered" evidence="1">
    <location>
        <begin position="405"/>
        <end position="435"/>
    </location>
</feature>
<dbReference type="RefSeq" id="WP_273173695.1">
    <property type="nucleotide sequence ID" value="NZ_JAAXZR010000020.1"/>
</dbReference>
<protein>
    <submittedName>
        <fullName evidence="3">Uncharacterized protein</fullName>
    </submittedName>
</protein>
<reference evidence="3" key="2">
    <citation type="submission" date="2020-01" db="EMBL/GenBank/DDBJ databases">
        <authorList>
            <person name="Campanaro S."/>
        </authorList>
    </citation>
    <scope>NUCLEOTIDE SEQUENCE</scope>
    <source>
        <strain evidence="3">AS01afH2WH_6</strain>
    </source>
</reference>
<dbReference type="Proteomes" id="UP000767327">
    <property type="component" value="Unassembled WGS sequence"/>
</dbReference>
<sequence>MAKLAKNRKRQILVLSAILVAIALLCATVISSVVWQSVSDSGTELEDNVVIYGSDQSRLKIRTVADDSITVEKAEGIQKGTVIAADVTKLTPSGLLRKVTNVRSGTNGQSILDTVPAALTDAIRKCDVRVVSRYADGKWQVRTTDHLDKGHGSGVLGFLGAKEASAAEPNYNILNKDGGFYYANYGMWVETDLKVTPRTQAGGAKRVRLSIIQHVDMGAGLKANSVDANVTLFDKDLKPSTFMVGALPIVLTHHIEMNFAFKGALEGGYPNIGFVAAPELGFTYDSDTGFASIVERGKETGLKPREIGAQNDGQIVGTLNDSLTVAYEPMLYGVAGVNAQVGLGAGVSADISPLTDEYDVSTVKGSPLEIVDKKYVGDISYKFSIPYAVKVKISLGKNNIFDGNTENLKKASTKSQKSTKPEHSDDQQGSEMDSDSVLGGVFGDGYSLTDGQWPLWSDNQSYKPRKKFHLSEVFHSRTDGYGSDYFQFNISPDWKEVEREQRGSDQNSTVSAKLKGDGFSILYNEYGGGTSAFGLGGQSSALAEQFTIEKLSDTQFAPSAFSGYWNVPADEQQLKLVVAKVIDSTGTVTVAVLPSDLVGNDEQLPPLYASKFSFLQTDFMLRAVADSGSLTDEQVSQASQAFATLQRDKGTK</sequence>
<keyword evidence="2" id="KW-0472">Membrane</keyword>
<reference evidence="3" key="1">
    <citation type="journal article" date="2020" name="Biotechnol. Biofuels">
        <title>New insights from the biogas microbiome by comprehensive genome-resolved metagenomics of nearly 1600 species originating from multiple anaerobic digesters.</title>
        <authorList>
            <person name="Campanaro S."/>
            <person name="Treu L."/>
            <person name="Rodriguez-R L.M."/>
            <person name="Kovalovszki A."/>
            <person name="Ziels R.M."/>
            <person name="Maus I."/>
            <person name="Zhu X."/>
            <person name="Kougias P.G."/>
            <person name="Basile A."/>
            <person name="Luo G."/>
            <person name="Schluter A."/>
            <person name="Konstantinidis K.T."/>
            <person name="Angelidaki I."/>
        </authorList>
    </citation>
    <scope>NUCLEOTIDE SEQUENCE</scope>
    <source>
        <strain evidence="3">AS01afH2WH_6</strain>
    </source>
</reference>
<accession>A0A971CZS5</accession>
<evidence type="ECO:0000313" key="3">
    <source>
        <dbReference type="EMBL" id="NLT79742.1"/>
    </source>
</evidence>
<comment type="caution">
    <text evidence="3">The sequence shown here is derived from an EMBL/GenBank/DDBJ whole genome shotgun (WGS) entry which is preliminary data.</text>
</comment>
<keyword evidence="2" id="KW-0812">Transmembrane</keyword>
<proteinExistence type="predicted"/>
<organism evidence="3 4">
    <name type="scientific">Bifidobacterium crudilactis</name>
    <dbReference type="NCBI Taxonomy" id="327277"/>
    <lineage>
        <taxon>Bacteria</taxon>
        <taxon>Bacillati</taxon>
        <taxon>Actinomycetota</taxon>
        <taxon>Actinomycetes</taxon>
        <taxon>Bifidobacteriales</taxon>
        <taxon>Bifidobacteriaceae</taxon>
        <taxon>Bifidobacterium</taxon>
    </lineage>
</organism>